<dbReference type="OrthoDB" id="9796450at2"/>
<reference evidence="5 6" key="1">
    <citation type="submission" date="2019-09" db="EMBL/GenBank/DDBJ databases">
        <title>Phylogeny of genus Pseudoclavibacter and closely related genus.</title>
        <authorList>
            <person name="Li Y."/>
        </authorList>
    </citation>
    <scope>NUCLEOTIDE SEQUENCE [LARGE SCALE GENOMIC DNA]</scope>
    <source>
        <strain evidence="5 6">EGI 60007</strain>
    </source>
</reference>
<evidence type="ECO:0000313" key="5">
    <source>
        <dbReference type="EMBL" id="KAB1646899.1"/>
    </source>
</evidence>
<evidence type="ECO:0000259" key="4">
    <source>
        <dbReference type="SMART" id="SM00922"/>
    </source>
</evidence>
<dbReference type="InterPro" id="IPR013342">
    <property type="entry name" value="Mandelate_racemase_C"/>
</dbReference>
<keyword evidence="6" id="KW-1185">Reference proteome</keyword>
<dbReference type="InterPro" id="IPR046945">
    <property type="entry name" value="RHMD-like"/>
</dbReference>
<dbReference type="PANTHER" id="PTHR13794">
    <property type="entry name" value="ENOLASE SUPERFAMILY, MANDELATE RACEMASE"/>
    <property type="match status" value="1"/>
</dbReference>
<dbReference type="Gene3D" id="3.30.390.10">
    <property type="entry name" value="Enolase-like, N-terminal domain"/>
    <property type="match status" value="1"/>
</dbReference>
<dbReference type="SUPFAM" id="SSF54826">
    <property type="entry name" value="Enolase N-terminal domain-like"/>
    <property type="match status" value="1"/>
</dbReference>
<dbReference type="SUPFAM" id="SSF51604">
    <property type="entry name" value="Enolase C-terminal domain-like"/>
    <property type="match status" value="1"/>
</dbReference>
<evidence type="ECO:0000313" key="6">
    <source>
        <dbReference type="Proteomes" id="UP000431744"/>
    </source>
</evidence>
<evidence type="ECO:0000256" key="3">
    <source>
        <dbReference type="ARBA" id="ARBA00022842"/>
    </source>
</evidence>
<dbReference type="InterPro" id="IPR013341">
    <property type="entry name" value="Mandelate_racemase_N_dom"/>
</dbReference>
<dbReference type="SFLD" id="SFLDS00001">
    <property type="entry name" value="Enolase"/>
    <property type="match status" value="1"/>
</dbReference>
<gene>
    <name evidence="5" type="ORF">F8O04_14340</name>
</gene>
<proteinExistence type="predicted"/>
<dbReference type="Proteomes" id="UP000431744">
    <property type="component" value="Unassembled WGS sequence"/>
</dbReference>
<dbReference type="SMART" id="SM00922">
    <property type="entry name" value="MR_MLE"/>
    <property type="match status" value="1"/>
</dbReference>
<dbReference type="Gene3D" id="3.20.20.120">
    <property type="entry name" value="Enolase-like C-terminal domain"/>
    <property type="match status" value="1"/>
</dbReference>
<keyword evidence="2" id="KW-0479">Metal-binding</keyword>
<dbReference type="PANTHER" id="PTHR13794:SF58">
    <property type="entry name" value="MITOCHONDRIAL ENOLASE SUPERFAMILY MEMBER 1"/>
    <property type="match status" value="1"/>
</dbReference>
<dbReference type="GO" id="GO:0000287">
    <property type="term" value="F:magnesium ion binding"/>
    <property type="evidence" value="ECO:0007669"/>
    <property type="project" value="TreeGrafter"/>
</dbReference>
<keyword evidence="3" id="KW-0460">Magnesium</keyword>
<dbReference type="Pfam" id="PF13378">
    <property type="entry name" value="MR_MLE_C"/>
    <property type="match status" value="1"/>
</dbReference>
<dbReference type="SFLD" id="SFLDG00179">
    <property type="entry name" value="mandelate_racemase"/>
    <property type="match status" value="1"/>
</dbReference>
<comment type="cofactor">
    <cofactor evidence="1">
        <name>Mg(2+)</name>
        <dbReference type="ChEBI" id="CHEBI:18420"/>
    </cofactor>
</comment>
<organism evidence="5 6">
    <name type="scientific">Pseudoclavibacter endophyticus</name>
    <dbReference type="NCBI Taxonomy" id="1778590"/>
    <lineage>
        <taxon>Bacteria</taxon>
        <taxon>Bacillati</taxon>
        <taxon>Actinomycetota</taxon>
        <taxon>Actinomycetes</taxon>
        <taxon>Micrococcales</taxon>
        <taxon>Microbacteriaceae</taxon>
        <taxon>Pseudoclavibacter</taxon>
    </lineage>
</organism>
<name>A0A6H9WP66_9MICO</name>
<evidence type="ECO:0000256" key="1">
    <source>
        <dbReference type="ARBA" id="ARBA00001946"/>
    </source>
</evidence>
<dbReference type="AlphaFoldDB" id="A0A6H9WP66"/>
<accession>A0A6H9WP66</accession>
<sequence length="404" mass="44146">MERDVAGPSGPACAARKEACPGRQFMNTTITDVRIAVHRSEQPFLPDKPGSGTFGVLTIATDGGVEGHTFFSGAGSVPDHAARVLAENVRGQLIGLDALDTGIVWQRLWRQERTLGSVVIGAVDVALWDIVGKVAGLPVHRMLGTAKTSLPVYISSWVHERPEDYAEEALHYRELGFTGYKLHPPVQGRTMYGRDVPVEADLAAYRAVREAVGPDMALMADSPFVYSFEEALRVGRLLEDLEYTWFEDPLPPDDIAGYERLRRHLRIPLLATEMTPGGPYNYAQWVTHQATDYLRGDVFFKGGITALTKIARTAEVFRLGFELHDGFNAIGNVAGAHVAFSAPNAGWFEVLTVQPTGVYGLDNFSYGLTEPMRIENGALHAPTGPGLGQPIDWERINAGIVATY</sequence>
<evidence type="ECO:0000256" key="2">
    <source>
        <dbReference type="ARBA" id="ARBA00022723"/>
    </source>
</evidence>
<dbReference type="InterPro" id="IPR036849">
    <property type="entry name" value="Enolase-like_C_sf"/>
</dbReference>
<dbReference type="GO" id="GO:0016052">
    <property type="term" value="P:carbohydrate catabolic process"/>
    <property type="evidence" value="ECO:0007669"/>
    <property type="project" value="TreeGrafter"/>
</dbReference>
<dbReference type="EMBL" id="WBJY01000004">
    <property type="protein sequence ID" value="KAB1646899.1"/>
    <property type="molecule type" value="Genomic_DNA"/>
</dbReference>
<protein>
    <submittedName>
        <fullName evidence="5">Mandelate racemase</fullName>
    </submittedName>
</protein>
<comment type="caution">
    <text evidence="5">The sequence shown here is derived from an EMBL/GenBank/DDBJ whole genome shotgun (WGS) entry which is preliminary data.</text>
</comment>
<dbReference type="InterPro" id="IPR029065">
    <property type="entry name" value="Enolase_C-like"/>
</dbReference>
<dbReference type="InterPro" id="IPR029017">
    <property type="entry name" value="Enolase-like_N"/>
</dbReference>
<dbReference type="Pfam" id="PF02746">
    <property type="entry name" value="MR_MLE_N"/>
    <property type="match status" value="1"/>
</dbReference>
<dbReference type="GO" id="GO:0016836">
    <property type="term" value="F:hydro-lyase activity"/>
    <property type="evidence" value="ECO:0007669"/>
    <property type="project" value="TreeGrafter"/>
</dbReference>
<feature type="domain" description="Mandelate racemase/muconate lactonizing enzyme C-terminal" evidence="4">
    <location>
        <begin position="162"/>
        <end position="268"/>
    </location>
</feature>